<dbReference type="RefSeq" id="WP_379949545.1">
    <property type="nucleotide sequence ID" value="NZ_JBHMAF010000066.1"/>
</dbReference>
<accession>A0ABV5WF82</accession>
<dbReference type="InterPro" id="IPR004919">
    <property type="entry name" value="GmrSD_N"/>
</dbReference>
<evidence type="ECO:0000259" key="2">
    <source>
        <dbReference type="Pfam" id="PF07510"/>
    </source>
</evidence>
<protein>
    <submittedName>
        <fullName evidence="3">DUF262 domain-containing protein</fullName>
    </submittedName>
</protein>
<dbReference type="EMBL" id="JBHMAF010000066">
    <property type="protein sequence ID" value="MFB9759249.1"/>
    <property type="molecule type" value="Genomic_DNA"/>
</dbReference>
<dbReference type="Proteomes" id="UP001589609">
    <property type="component" value="Unassembled WGS sequence"/>
</dbReference>
<feature type="domain" description="GmrSD restriction endonucleases C-terminal" evidence="2">
    <location>
        <begin position="412"/>
        <end position="548"/>
    </location>
</feature>
<sequence>MKTTLSAQETPLHKVFSDDYLFTIPSVQRPYSWTIEEAGELLEDLLEFISHHKIIEKNLNDINEPYFLGSIVLIKKDDPQSEVLDGQQRLTTLTILLAVLRDYLSEEYAAEIDDMIVQKGSKIRGINDTYRLRLRNRDNDFFKKYIQEKGAVQNINKNTPVKTDSQKAIRDNAIYYMNRLNDLDEEIVNMLPGVIATLCYIVVVSTPNFDSAFRIFTVLNDRGLDLMPSDILKARVIGDIPKNEHDQYTNKWEEVEISLGRDKFNRLFEHIRMILQKRKGNANSKDEYNEIFSEINGKRFIDEILLPYSELYLKLANYRSYYSGNPQLIKILSLLNWIDNTDWYPVAMFYMHNHTDNLEEFLYRLEAFAGMSMVLRKNFNWRQSRYSQILKEMDRGVDVFSSSSALEVTHEDKKEVLRKLNSDVYIELRDTVRRYVLLRLDSLLTTGQPFYDHAVITVEHVLPQTPKEGSKWLEYFDDPSQYVHKLGNLVLLTRVKNSQARNYDFQKKKESYFQPKNGVNTFALTNQVIQEKEWTPQVLEVRQEQLLNLLKNAWGLKNL</sequence>
<evidence type="ECO:0000313" key="3">
    <source>
        <dbReference type="EMBL" id="MFB9759249.1"/>
    </source>
</evidence>
<dbReference type="InterPro" id="IPR011089">
    <property type="entry name" value="GmrSD_C"/>
</dbReference>
<evidence type="ECO:0000313" key="4">
    <source>
        <dbReference type="Proteomes" id="UP001589609"/>
    </source>
</evidence>
<keyword evidence="4" id="KW-1185">Reference proteome</keyword>
<comment type="caution">
    <text evidence="3">The sequence shown here is derived from an EMBL/GenBank/DDBJ whole genome shotgun (WGS) entry which is preliminary data.</text>
</comment>
<reference evidence="3 4" key="1">
    <citation type="submission" date="2024-09" db="EMBL/GenBank/DDBJ databases">
        <authorList>
            <person name="Sun Q."/>
            <person name="Mori K."/>
        </authorList>
    </citation>
    <scope>NUCLEOTIDE SEQUENCE [LARGE SCALE GENOMIC DNA]</scope>
    <source>
        <strain evidence="3 4">JCM 11201</strain>
    </source>
</reference>
<gene>
    <name evidence="3" type="ORF">ACFFMS_12440</name>
</gene>
<dbReference type="Pfam" id="PF07510">
    <property type="entry name" value="GmrSD_C"/>
    <property type="match status" value="1"/>
</dbReference>
<feature type="domain" description="GmrSD restriction endonucleases N-terminal" evidence="1">
    <location>
        <begin position="13"/>
        <end position="236"/>
    </location>
</feature>
<dbReference type="Pfam" id="PF03235">
    <property type="entry name" value="GmrSD_N"/>
    <property type="match status" value="1"/>
</dbReference>
<proteinExistence type="predicted"/>
<dbReference type="PANTHER" id="PTHR35149">
    <property type="entry name" value="SLL5132 PROTEIN"/>
    <property type="match status" value="1"/>
</dbReference>
<name>A0ABV5WF82_9BACI</name>
<organism evidence="3 4">
    <name type="scientific">Ectobacillus funiculus</name>
    <dbReference type="NCBI Taxonomy" id="137993"/>
    <lineage>
        <taxon>Bacteria</taxon>
        <taxon>Bacillati</taxon>
        <taxon>Bacillota</taxon>
        <taxon>Bacilli</taxon>
        <taxon>Bacillales</taxon>
        <taxon>Bacillaceae</taxon>
        <taxon>Ectobacillus</taxon>
    </lineage>
</organism>
<dbReference type="PANTHER" id="PTHR35149:SF2">
    <property type="entry name" value="DUF262 DOMAIN-CONTAINING PROTEIN"/>
    <property type="match status" value="1"/>
</dbReference>
<evidence type="ECO:0000259" key="1">
    <source>
        <dbReference type="Pfam" id="PF03235"/>
    </source>
</evidence>